<accession>A0A418Y321</accession>
<comment type="caution">
    <text evidence="1">The sequence shown here is derived from an EMBL/GenBank/DDBJ whole genome shotgun (WGS) entry which is preliminary data.</text>
</comment>
<proteinExistence type="predicted"/>
<name>A0A418Y321_9GAMM</name>
<evidence type="ECO:0000313" key="1">
    <source>
        <dbReference type="EMBL" id="RJG19929.1"/>
    </source>
</evidence>
<dbReference type="AlphaFoldDB" id="A0A418Y321"/>
<dbReference type="EMBL" id="QYYA01000001">
    <property type="protein sequence ID" value="RJG19929.1"/>
    <property type="molecule type" value="Genomic_DNA"/>
</dbReference>
<gene>
    <name evidence="1" type="ORF">D4A39_03570</name>
</gene>
<organism evidence="1 2">
    <name type="scientific">Alcanivorax profundi</name>
    <dbReference type="NCBI Taxonomy" id="2338368"/>
    <lineage>
        <taxon>Bacteria</taxon>
        <taxon>Pseudomonadati</taxon>
        <taxon>Pseudomonadota</taxon>
        <taxon>Gammaproteobacteria</taxon>
        <taxon>Oceanospirillales</taxon>
        <taxon>Alcanivoracaceae</taxon>
        <taxon>Alcanivorax</taxon>
    </lineage>
</organism>
<protein>
    <submittedName>
        <fullName evidence="1">Uncharacterized protein</fullName>
    </submittedName>
</protein>
<sequence>MLSVTWSVQLLCLVSTVRVVPFPRGKAQQMCAPGRALRVFQAGPHSLLRFFDGWTYTFKTAPLFTF</sequence>
<keyword evidence="2" id="KW-1185">Reference proteome</keyword>
<dbReference type="Proteomes" id="UP000283734">
    <property type="component" value="Unassembled WGS sequence"/>
</dbReference>
<evidence type="ECO:0000313" key="2">
    <source>
        <dbReference type="Proteomes" id="UP000283734"/>
    </source>
</evidence>
<reference evidence="1 2" key="1">
    <citation type="submission" date="2018-09" db="EMBL/GenBank/DDBJ databases">
        <title>Alcanivorax profundi sp. nov., isolated from 1000 m-depth seawater of the Mariana Trench.</title>
        <authorList>
            <person name="Liu J."/>
        </authorList>
    </citation>
    <scope>NUCLEOTIDE SEQUENCE [LARGE SCALE GENOMIC DNA]</scope>
    <source>
        <strain evidence="1 2">MTEO17</strain>
    </source>
</reference>